<comment type="caution">
    <text evidence="2">The sequence shown here is derived from an EMBL/GenBank/DDBJ whole genome shotgun (WGS) entry which is preliminary data.</text>
</comment>
<dbReference type="eggNOG" id="COG0346">
    <property type="taxonomic scope" value="Bacteria"/>
</dbReference>
<dbReference type="PANTHER" id="PTHR36437">
    <property type="entry name" value="GLYOXALASE/BLEOMYCIN RESISTANCE PROTEIN/DIOXYGENASE"/>
    <property type="match status" value="1"/>
</dbReference>
<dbReference type="STRING" id="100225.SAMN05421595_0064"/>
<evidence type="ECO:0000313" key="3">
    <source>
        <dbReference type="Proteomes" id="UP000008495"/>
    </source>
</evidence>
<dbReference type="AlphaFoldDB" id="K6V9D6"/>
<accession>K6V9D6</accession>
<dbReference type="InterPro" id="IPR004360">
    <property type="entry name" value="Glyas_Fos-R_dOase_dom"/>
</dbReference>
<sequence length="129" mass="14200">MPRINLTSIYVDDQERALHFYTEVLGFRKKADLPLGGHRWLTLVSPQDPDGVELVLEPDAHPAARSFKEALLADGIPFTSFAVDDAHRIHAELAARGVHFIAPPLEMGRFTAIVLDDTCGNLIQLVSDG</sequence>
<dbReference type="Proteomes" id="UP000008495">
    <property type="component" value="Unassembled WGS sequence"/>
</dbReference>
<organism evidence="2 3">
    <name type="scientific">Austwickia chelonae NBRC 105200</name>
    <dbReference type="NCBI Taxonomy" id="1184607"/>
    <lineage>
        <taxon>Bacteria</taxon>
        <taxon>Bacillati</taxon>
        <taxon>Actinomycetota</taxon>
        <taxon>Actinomycetes</taxon>
        <taxon>Micrococcales</taxon>
        <taxon>Dermatophilaceae</taxon>
        <taxon>Austwickia</taxon>
    </lineage>
</organism>
<keyword evidence="3" id="KW-1185">Reference proteome</keyword>
<feature type="domain" description="VOC" evidence="1">
    <location>
        <begin position="3"/>
        <end position="128"/>
    </location>
</feature>
<name>K6V9D6_9MICO</name>
<dbReference type="Pfam" id="PF00903">
    <property type="entry name" value="Glyoxalase"/>
    <property type="match status" value="1"/>
</dbReference>
<evidence type="ECO:0000259" key="1">
    <source>
        <dbReference type="PROSITE" id="PS51819"/>
    </source>
</evidence>
<dbReference type="Gene3D" id="3.10.180.10">
    <property type="entry name" value="2,3-Dihydroxybiphenyl 1,2-Dioxygenase, domain 1"/>
    <property type="match status" value="1"/>
</dbReference>
<reference evidence="2 3" key="1">
    <citation type="submission" date="2012-08" db="EMBL/GenBank/DDBJ databases">
        <title>Whole genome shotgun sequence of Austwickia chelonae NBRC 105200.</title>
        <authorList>
            <person name="Yoshida I."/>
            <person name="Hosoyama A."/>
            <person name="Tsuchikane K."/>
            <person name="Katsumata H."/>
            <person name="Ando Y."/>
            <person name="Ohji S."/>
            <person name="Hamada M."/>
            <person name="Tamura T."/>
            <person name="Yamazoe A."/>
            <person name="Yamazaki S."/>
            <person name="Fujita N."/>
        </authorList>
    </citation>
    <scope>NUCLEOTIDE SEQUENCE [LARGE SCALE GENOMIC DNA]</scope>
    <source>
        <strain evidence="2 3">NBRC 105200</strain>
    </source>
</reference>
<dbReference type="PANTHER" id="PTHR36437:SF2">
    <property type="entry name" value="GLYOXALASE_BLEOMYCIN RESISTANCE PROTEIN_DIOXYGENASE"/>
    <property type="match status" value="1"/>
</dbReference>
<gene>
    <name evidence="2" type="ORF">AUCHE_17_00650</name>
</gene>
<dbReference type="OrthoDB" id="197463at2"/>
<evidence type="ECO:0000313" key="2">
    <source>
        <dbReference type="EMBL" id="GAB78853.1"/>
    </source>
</evidence>
<proteinExistence type="predicted"/>
<dbReference type="RefSeq" id="WP_006503610.1">
    <property type="nucleotide sequence ID" value="NZ_BAGZ01000017.1"/>
</dbReference>
<dbReference type="InterPro" id="IPR029068">
    <property type="entry name" value="Glyas_Bleomycin-R_OHBP_Dase"/>
</dbReference>
<protein>
    <recommendedName>
        <fullName evidence="1">VOC domain-containing protein</fullName>
    </recommendedName>
</protein>
<dbReference type="PROSITE" id="PS51819">
    <property type="entry name" value="VOC"/>
    <property type="match status" value="1"/>
</dbReference>
<dbReference type="CDD" id="cd07263">
    <property type="entry name" value="VOC_like"/>
    <property type="match status" value="1"/>
</dbReference>
<dbReference type="SUPFAM" id="SSF54593">
    <property type="entry name" value="Glyoxalase/Bleomycin resistance protein/Dihydroxybiphenyl dioxygenase"/>
    <property type="match status" value="1"/>
</dbReference>
<dbReference type="InterPro" id="IPR037523">
    <property type="entry name" value="VOC_core"/>
</dbReference>
<dbReference type="EMBL" id="BAGZ01000017">
    <property type="protein sequence ID" value="GAB78853.1"/>
    <property type="molecule type" value="Genomic_DNA"/>
</dbReference>